<dbReference type="Gene3D" id="3.40.50.300">
    <property type="entry name" value="P-loop containing nucleotide triphosphate hydrolases"/>
    <property type="match status" value="1"/>
</dbReference>
<feature type="domain" description="NB-ARC" evidence="1">
    <location>
        <begin position="538"/>
        <end position="694"/>
    </location>
</feature>
<dbReference type="EMBL" id="JAOZYB010000120">
    <property type="protein sequence ID" value="MEB3962029.1"/>
    <property type="molecule type" value="Genomic_DNA"/>
</dbReference>
<name>A0ABU6CC39_9ACTN</name>
<sequence>MKGRQLPAAWDVPSPAPVSLGDLPDDARQLAVALATAVRVEPELIRAVRVRVRPTVNVGAEAGLWFGPWSAHRGSQYMVLRKPVLLEARKALVRELRASRPEDPIRLAGQIIDEAHEGRSPVLALEERVTWAALLHEAGAADAPHSDVDELLQSFLRTAVEEPQRRSGLRQWFAQAWSRFPEHVRQTSTGLDLAELLGGPGSRQFIHGVLDPSVPDDVADVVLPVRHDGSTLAFGDSCWPADGILVPDTQPRIVHVASDLDAWGEAQEVRVPRGSFTACPVTTVPMYVRTARGQVYRVGAPGGAEGIIRPPVGHRVNSRLLGRRINELTDDDARYFGIPTRAGTPSPAAPVGGGLAAYQPRRVDTELRRKIANTQYQSRILLVRGKPHSGRTRTLWEAMRQELAEWWAWAPALIDRNGCVLKALADDDIGSHTVVWLDDLDESLVASEGEALAEGLLELLDDPGRQPVAVLGTVQENSQLLSRMRGAATSLLRHAETVHIGRGQGWPHPGLRPRAYPVSVQGPTEPVPVVVGRHSERQRVRHALRPSSETSVVAITGAAGVGKSVLAARAARDARALGWFPGGLLVVPLKGEDSVWTALARRLGLTDEVGEAYAQAWCSAQLALLGGPERRVLLLLDDASRAQIAAVRAVLPPGCASVATTRRAHADEGLDVVDLGSLSQADATALLEAFLWQRNPEDARVEQDSAATTGVVKLCGGFPLALATAATWLAADPRRTMKQLLVVLEFESALGLEHHGELPVRHALDVTFHGALPAQQKALCFLTLLPGPEFATTTAEVALQRGARTAALLEELAQRHLIAPTDDPDRWQVPALLRVYGQAVMSSHLSGREIGRTRARIMAYYQERATSAERVVGAEQEGAGRGRTALEWMRTELNNVVAMARWCFTNDAPEAGAAMAMNAARFLFQDHQHAVLMELMEKAERWADRHGQAALRAGALGNIAIAFAARGDLPRARETLAFIAHISRSHTGAQELQMVTNLGAVLINAQQPHEAVELLSDAVAQNLNGSPAAMVLLQCNLSTALLQAGSTDRAFATLRTAEELAERHPLPPEEQGPLFRSLADALKTTGHLDRAVGCLETSLKAYAVVGNLPVQALLHQDLASLYLRARQPAAAVPHLEQAVRLFHKLANPAAEADASQALAETFRILDLHNKALHWFTSARELHQRNNNEELAAQALRTIGVLLLQTGRPAESIPALRNASAHLEALGVQHGQARALRSLAQACLSEDNVLGAHAALLRCAELYSQLAAEQAYPDPQASTDQGSGDLAERAHVENALRDETRALIADLLSVSHRLELFGHVDDARQALSAVELLGQRSGA</sequence>
<dbReference type="PANTHER" id="PTHR47691">
    <property type="entry name" value="REGULATOR-RELATED"/>
    <property type="match status" value="1"/>
</dbReference>
<dbReference type="InterPro" id="IPR027417">
    <property type="entry name" value="P-loop_NTPase"/>
</dbReference>
<dbReference type="InterPro" id="IPR019734">
    <property type="entry name" value="TPR_rpt"/>
</dbReference>
<accession>A0ABU6CC39</accession>
<dbReference type="Gene3D" id="1.25.40.10">
    <property type="entry name" value="Tetratricopeptide repeat domain"/>
    <property type="match status" value="2"/>
</dbReference>
<protein>
    <submittedName>
        <fullName evidence="2">NB-ARC domain-containing protein</fullName>
    </submittedName>
</protein>
<comment type="caution">
    <text evidence="2">The sequence shown here is derived from an EMBL/GenBank/DDBJ whole genome shotgun (WGS) entry which is preliminary data.</text>
</comment>
<proteinExistence type="predicted"/>
<gene>
    <name evidence="2" type="ORF">OKJ48_17505</name>
</gene>
<dbReference type="InterPro" id="IPR011990">
    <property type="entry name" value="TPR-like_helical_dom_sf"/>
</dbReference>
<keyword evidence="3" id="KW-1185">Reference proteome</keyword>
<evidence type="ECO:0000259" key="1">
    <source>
        <dbReference type="Pfam" id="PF00931"/>
    </source>
</evidence>
<dbReference type="Proteomes" id="UP001352223">
    <property type="component" value="Unassembled WGS sequence"/>
</dbReference>
<dbReference type="PANTHER" id="PTHR47691:SF3">
    <property type="entry name" value="HTH-TYPE TRANSCRIPTIONAL REGULATOR RV0890C-RELATED"/>
    <property type="match status" value="1"/>
</dbReference>
<dbReference type="Pfam" id="PF00931">
    <property type="entry name" value="NB-ARC"/>
    <property type="match status" value="1"/>
</dbReference>
<dbReference type="PRINTS" id="PR00364">
    <property type="entry name" value="DISEASERSIST"/>
</dbReference>
<dbReference type="SUPFAM" id="SSF48452">
    <property type="entry name" value="TPR-like"/>
    <property type="match status" value="1"/>
</dbReference>
<dbReference type="RefSeq" id="WP_324769451.1">
    <property type="nucleotide sequence ID" value="NZ_BAAATS010000016.1"/>
</dbReference>
<evidence type="ECO:0000313" key="2">
    <source>
        <dbReference type="EMBL" id="MEB3962029.1"/>
    </source>
</evidence>
<dbReference type="SMART" id="SM00028">
    <property type="entry name" value="TPR"/>
    <property type="match status" value="5"/>
</dbReference>
<organism evidence="2 3">
    <name type="scientific">Streptomyces kunmingensis</name>
    <dbReference type="NCBI Taxonomy" id="68225"/>
    <lineage>
        <taxon>Bacteria</taxon>
        <taxon>Bacillati</taxon>
        <taxon>Actinomycetota</taxon>
        <taxon>Actinomycetes</taxon>
        <taxon>Kitasatosporales</taxon>
        <taxon>Streptomycetaceae</taxon>
        <taxon>Streptomyces</taxon>
    </lineage>
</organism>
<reference evidence="2 3" key="1">
    <citation type="submission" date="2022-10" db="EMBL/GenBank/DDBJ databases">
        <authorList>
            <person name="Xie J."/>
            <person name="Shen N."/>
        </authorList>
    </citation>
    <scope>NUCLEOTIDE SEQUENCE [LARGE SCALE GENOMIC DNA]</scope>
    <source>
        <strain evidence="2 3">DSM 41681</strain>
    </source>
</reference>
<dbReference type="SUPFAM" id="SSF52540">
    <property type="entry name" value="P-loop containing nucleoside triphosphate hydrolases"/>
    <property type="match status" value="1"/>
</dbReference>
<dbReference type="InterPro" id="IPR002182">
    <property type="entry name" value="NB-ARC"/>
</dbReference>
<evidence type="ECO:0000313" key="3">
    <source>
        <dbReference type="Proteomes" id="UP001352223"/>
    </source>
</evidence>